<dbReference type="PROSITE" id="PS00818">
    <property type="entry name" value="DPS_1"/>
    <property type="match status" value="1"/>
</dbReference>
<reference evidence="4 5" key="1">
    <citation type="submission" date="2019-04" db="EMBL/GenBank/DDBJ databases">
        <authorList>
            <person name="Hwang J.C."/>
        </authorList>
    </citation>
    <scope>NUCLEOTIDE SEQUENCE [LARGE SCALE GENOMIC DNA]</scope>
    <source>
        <strain evidence="4 5">IMCC35002</strain>
    </source>
</reference>
<dbReference type="Pfam" id="PF00210">
    <property type="entry name" value="Ferritin"/>
    <property type="match status" value="1"/>
</dbReference>
<dbReference type="PIRSF" id="PIRSF005900">
    <property type="entry name" value="Dps"/>
    <property type="match status" value="1"/>
</dbReference>
<dbReference type="PANTHER" id="PTHR42932">
    <property type="entry name" value="GENERAL STRESS PROTEIN 20U"/>
    <property type="match status" value="1"/>
</dbReference>
<sequence length="160" mass="18137">MTTNFIGLPKEGAAQLANELNDLLANYQILYMNVRGFHWNVTGSDFFELHAKFEEVYDQLLIKVDEIAERVLTLGHQPLHSFSEYLMHSTIEEAVDVRDGGQGVDHLLAGYQVLLTKQRRILSDAANFGDEGTAALMSDYVSQQEKESWMLAAYRSRSHN</sequence>
<evidence type="ECO:0000313" key="5">
    <source>
        <dbReference type="Proteomes" id="UP000305675"/>
    </source>
</evidence>
<organism evidence="4 5">
    <name type="scientific">Ferrimonas aestuarii</name>
    <dbReference type="NCBI Taxonomy" id="2569539"/>
    <lineage>
        <taxon>Bacteria</taxon>
        <taxon>Pseudomonadati</taxon>
        <taxon>Pseudomonadota</taxon>
        <taxon>Gammaproteobacteria</taxon>
        <taxon>Alteromonadales</taxon>
        <taxon>Ferrimonadaceae</taxon>
        <taxon>Ferrimonas</taxon>
    </lineage>
</organism>
<dbReference type="RefSeq" id="WP_136864710.1">
    <property type="nucleotide sequence ID" value="NZ_SWCJ01000017.1"/>
</dbReference>
<dbReference type="EMBL" id="SWCJ01000017">
    <property type="protein sequence ID" value="TKB51805.1"/>
    <property type="molecule type" value="Genomic_DNA"/>
</dbReference>
<accession>A0A4U1BLV4</accession>
<name>A0A4U1BLV4_9GAMM</name>
<keyword evidence="5" id="KW-1185">Reference proteome</keyword>
<evidence type="ECO:0000256" key="1">
    <source>
        <dbReference type="ARBA" id="ARBA00009497"/>
    </source>
</evidence>
<dbReference type="InterPro" id="IPR012347">
    <property type="entry name" value="Ferritin-like"/>
</dbReference>
<feature type="domain" description="Ferritin/DPS" evidence="3">
    <location>
        <begin position="18"/>
        <end position="154"/>
    </location>
</feature>
<dbReference type="PROSITE" id="PS00819">
    <property type="entry name" value="DPS_2"/>
    <property type="match status" value="1"/>
</dbReference>
<comment type="caution">
    <text evidence="4">The sequence shown here is derived from an EMBL/GenBank/DDBJ whole genome shotgun (WGS) entry which is preliminary data.</text>
</comment>
<dbReference type="Proteomes" id="UP000305675">
    <property type="component" value="Unassembled WGS sequence"/>
</dbReference>
<protein>
    <submittedName>
        <fullName evidence="4">DNA starvation/stationary phase protection protein</fullName>
    </submittedName>
</protein>
<dbReference type="InterPro" id="IPR008331">
    <property type="entry name" value="Ferritin_DPS_dom"/>
</dbReference>
<comment type="similarity">
    <text evidence="1 2">Belongs to the Dps family.</text>
</comment>
<gene>
    <name evidence="4" type="ORF">FCL42_17415</name>
</gene>
<evidence type="ECO:0000259" key="3">
    <source>
        <dbReference type="Pfam" id="PF00210"/>
    </source>
</evidence>
<dbReference type="InterPro" id="IPR009078">
    <property type="entry name" value="Ferritin-like_SF"/>
</dbReference>
<evidence type="ECO:0000256" key="2">
    <source>
        <dbReference type="RuleBase" id="RU003875"/>
    </source>
</evidence>
<dbReference type="OrthoDB" id="9797687at2"/>
<dbReference type="Gene3D" id="1.20.1260.10">
    <property type="match status" value="1"/>
</dbReference>
<dbReference type="PANTHER" id="PTHR42932:SF1">
    <property type="entry name" value="GENERAL STRESS PROTEIN 20U"/>
    <property type="match status" value="1"/>
</dbReference>
<dbReference type="CDD" id="cd01043">
    <property type="entry name" value="DPS"/>
    <property type="match status" value="1"/>
</dbReference>
<dbReference type="GO" id="GO:0016722">
    <property type="term" value="F:oxidoreductase activity, acting on metal ions"/>
    <property type="evidence" value="ECO:0007669"/>
    <property type="project" value="InterPro"/>
</dbReference>
<dbReference type="GO" id="GO:0008199">
    <property type="term" value="F:ferric iron binding"/>
    <property type="evidence" value="ECO:0007669"/>
    <property type="project" value="InterPro"/>
</dbReference>
<proteinExistence type="inferred from homology"/>
<dbReference type="InterPro" id="IPR023188">
    <property type="entry name" value="DPS_DNA-bd_CS"/>
</dbReference>
<dbReference type="AlphaFoldDB" id="A0A4U1BLV4"/>
<dbReference type="InterPro" id="IPR002177">
    <property type="entry name" value="DPS_DNA-bd"/>
</dbReference>
<evidence type="ECO:0000313" key="4">
    <source>
        <dbReference type="EMBL" id="TKB51805.1"/>
    </source>
</evidence>
<dbReference type="SUPFAM" id="SSF47240">
    <property type="entry name" value="Ferritin-like"/>
    <property type="match status" value="1"/>
</dbReference>
<dbReference type="PRINTS" id="PR01346">
    <property type="entry name" value="HELNAPAPROT"/>
</dbReference>